<dbReference type="PANTHER" id="PTHR34298:SF2">
    <property type="entry name" value="SEGREGATION AND CONDENSATION PROTEIN B"/>
    <property type="match status" value="1"/>
</dbReference>
<reference evidence="5" key="2">
    <citation type="journal article" date="2021" name="PeerJ">
        <title>Extensive microbial diversity within the chicken gut microbiome revealed by metagenomics and culture.</title>
        <authorList>
            <person name="Gilroy R."/>
            <person name="Ravi A."/>
            <person name="Getino M."/>
            <person name="Pursley I."/>
            <person name="Horton D.L."/>
            <person name="Alikhan N.F."/>
            <person name="Baker D."/>
            <person name="Gharbi K."/>
            <person name="Hall N."/>
            <person name="Watson M."/>
            <person name="Adriaenssens E.M."/>
            <person name="Foster-Nyarko E."/>
            <person name="Jarju S."/>
            <person name="Secka A."/>
            <person name="Antonio M."/>
            <person name="Oren A."/>
            <person name="Chaudhuri R.R."/>
            <person name="La Ragione R."/>
            <person name="Hildebrand F."/>
            <person name="Pallen M.J."/>
        </authorList>
    </citation>
    <scope>NUCLEOTIDE SEQUENCE</scope>
    <source>
        <strain evidence="5">CHK121-14286</strain>
    </source>
</reference>
<evidence type="ECO:0000313" key="5">
    <source>
        <dbReference type="EMBL" id="HIR66012.1"/>
    </source>
</evidence>
<dbReference type="Gene3D" id="1.10.10.10">
    <property type="entry name" value="Winged helix-like DNA-binding domain superfamily/Winged helix DNA-binding domain"/>
    <property type="match status" value="2"/>
</dbReference>
<comment type="caution">
    <text evidence="5">The sequence shown here is derived from an EMBL/GenBank/DDBJ whole genome shotgun (WGS) entry which is preliminary data.</text>
</comment>
<dbReference type="InterPro" id="IPR005234">
    <property type="entry name" value="ScpB_csome_segregation"/>
</dbReference>
<keyword evidence="2" id="KW-0132">Cell division</keyword>
<proteinExistence type="predicted"/>
<protein>
    <submittedName>
        <fullName evidence="5">SMC-Scp complex subunit ScpB</fullName>
    </submittedName>
</protein>
<dbReference type="GO" id="GO:0051301">
    <property type="term" value="P:cell division"/>
    <property type="evidence" value="ECO:0007669"/>
    <property type="project" value="UniProtKB-KW"/>
</dbReference>
<dbReference type="AlphaFoldDB" id="A0A9D1E3W3"/>
<dbReference type="InterPro" id="IPR036390">
    <property type="entry name" value="WH_DNA-bd_sf"/>
</dbReference>
<evidence type="ECO:0000313" key="6">
    <source>
        <dbReference type="Proteomes" id="UP000824200"/>
    </source>
</evidence>
<dbReference type="GO" id="GO:0051304">
    <property type="term" value="P:chromosome separation"/>
    <property type="evidence" value="ECO:0007669"/>
    <property type="project" value="InterPro"/>
</dbReference>
<dbReference type="Pfam" id="PF04079">
    <property type="entry name" value="SMC_ScpB"/>
    <property type="match status" value="1"/>
</dbReference>
<name>A0A9D1E3W3_9BACT</name>
<dbReference type="Proteomes" id="UP000824200">
    <property type="component" value="Unassembled WGS sequence"/>
</dbReference>
<keyword evidence="3" id="KW-0159">Chromosome partition</keyword>
<dbReference type="PIRSF" id="PIRSF019345">
    <property type="entry name" value="ScpB"/>
    <property type="match status" value="1"/>
</dbReference>
<dbReference type="InterPro" id="IPR036388">
    <property type="entry name" value="WH-like_DNA-bd_sf"/>
</dbReference>
<dbReference type="EMBL" id="DVHL01000033">
    <property type="protein sequence ID" value="HIR66012.1"/>
    <property type="molecule type" value="Genomic_DNA"/>
</dbReference>
<accession>A0A9D1E3W3</accession>
<reference evidence="5" key="1">
    <citation type="submission" date="2020-10" db="EMBL/GenBank/DDBJ databases">
        <authorList>
            <person name="Gilroy R."/>
        </authorList>
    </citation>
    <scope>NUCLEOTIDE SEQUENCE</scope>
    <source>
        <strain evidence="5">CHK121-14286</strain>
    </source>
</reference>
<keyword evidence="4" id="KW-0131">Cell cycle</keyword>
<dbReference type="SUPFAM" id="SSF46785">
    <property type="entry name" value="Winged helix' DNA-binding domain"/>
    <property type="match status" value="2"/>
</dbReference>
<gene>
    <name evidence="5" type="primary">scpB</name>
    <name evidence="5" type="ORF">IAC95_03945</name>
</gene>
<keyword evidence="1" id="KW-0963">Cytoplasm</keyword>
<organism evidence="5 6">
    <name type="scientific">Candidatus Fimimonas gallinarum</name>
    <dbReference type="NCBI Taxonomy" id="2840821"/>
    <lineage>
        <taxon>Bacteria</taxon>
        <taxon>Pseudomonadati</taxon>
        <taxon>Myxococcota</taxon>
        <taxon>Myxococcia</taxon>
        <taxon>Myxococcales</taxon>
        <taxon>Cystobacterineae</taxon>
        <taxon>Myxococcaceae</taxon>
        <taxon>Myxococcaceae incertae sedis</taxon>
        <taxon>Candidatus Fimimonas</taxon>
    </lineage>
</organism>
<dbReference type="PANTHER" id="PTHR34298">
    <property type="entry name" value="SEGREGATION AND CONDENSATION PROTEIN B"/>
    <property type="match status" value="1"/>
</dbReference>
<evidence type="ECO:0000256" key="3">
    <source>
        <dbReference type="ARBA" id="ARBA00022829"/>
    </source>
</evidence>
<evidence type="ECO:0000256" key="2">
    <source>
        <dbReference type="ARBA" id="ARBA00022618"/>
    </source>
</evidence>
<dbReference type="NCBIfam" id="TIGR00281">
    <property type="entry name" value="SMC-Scp complex subunit ScpB"/>
    <property type="match status" value="1"/>
</dbReference>
<evidence type="ECO:0000256" key="4">
    <source>
        <dbReference type="ARBA" id="ARBA00023306"/>
    </source>
</evidence>
<evidence type="ECO:0000256" key="1">
    <source>
        <dbReference type="ARBA" id="ARBA00022490"/>
    </source>
</evidence>
<sequence>MSRLSNVLQSILFLSGKPVEEAFIREKLQISAKEMKDAVQELSQQFSGESGINLLRFNGKLQFATNPDYVKDVEAVLNPIKEKELTNAMLETLAIVAYKQPVTRLEVEEIRAVDCTYSIQNLTRLGLIEAVGRKDTIGKPLLFATTDEFLKRFSIGNVSELPDYETLLEKLKEISYENTSVKTVEKPMFDKVSEDIPEFLQGEKVDVVE</sequence>